<sequence>MIVFVFDSRLGIPVPDIKVTWDELTSSEQEEIMNKWEEVRGDIPDRIKEIEQEINTLQKKLYEEEEFQKSCELNSSIAELASIINDLWIWYRAGESVKVKMHA</sequence>
<accession>E6U139</accession>
<keyword evidence="2" id="KW-1185">Reference proteome</keyword>
<dbReference type="Proteomes" id="UP000001401">
    <property type="component" value="Chromosome"/>
</dbReference>
<dbReference type="KEGG" id="bco:Bcell_3243"/>
<protein>
    <submittedName>
        <fullName evidence="1">Uncharacterized protein</fullName>
    </submittedName>
</protein>
<reference evidence="1 2" key="1">
    <citation type="submission" date="2010-12" db="EMBL/GenBank/DDBJ databases">
        <title>Complete sequence of Bacillus cellulosilyticus DSM 2522.</title>
        <authorList>
            <consortium name="US DOE Joint Genome Institute"/>
            <person name="Lucas S."/>
            <person name="Copeland A."/>
            <person name="Lapidus A."/>
            <person name="Cheng J.-F."/>
            <person name="Bruce D."/>
            <person name="Goodwin L."/>
            <person name="Pitluck S."/>
            <person name="Chertkov O."/>
            <person name="Detter J.C."/>
            <person name="Han C."/>
            <person name="Tapia R."/>
            <person name="Land M."/>
            <person name="Hauser L."/>
            <person name="Jeffries C."/>
            <person name="Kyrpides N."/>
            <person name="Ivanova N."/>
            <person name="Mikhailova N."/>
            <person name="Brumm P."/>
            <person name="Mead D."/>
            <person name="Woyke T."/>
        </authorList>
    </citation>
    <scope>NUCLEOTIDE SEQUENCE [LARGE SCALE GENOMIC DNA]</scope>
    <source>
        <strain evidence="2">ATCC 21833 / DSM 2522 / FERM P-1141 / JCM 9156 / N-4</strain>
    </source>
</reference>
<dbReference type="AlphaFoldDB" id="E6U139"/>
<evidence type="ECO:0000313" key="1">
    <source>
        <dbReference type="EMBL" id="ADU31485.1"/>
    </source>
</evidence>
<dbReference type="eggNOG" id="ENOG5032U1X">
    <property type="taxonomic scope" value="Bacteria"/>
</dbReference>
<dbReference type="EMBL" id="CP002394">
    <property type="protein sequence ID" value="ADU31485.1"/>
    <property type="molecule type" value="Genomic_DNA"/>
</dbReference>
<evidence type="ECO:0000313" key="2">
    <source>
        <dbReference type="Proteomes" id="UP000001401"/>
    </source>
</evidence>
<proteinExistence type="predicted"/>
<dbReference type="HOGENOM" id="CLU_139579_1_0_9"/>
<organism evidence="1 2">
    <name type="scientific">Evansella cellulosilytica (strain ATCC 21833 / DSM 2522 / FERM P-1141 / JCM 9156 / N-4)</name>
    <name type="common">Bacillus cellulosilyticus</name>
    <dbReference type="NCBI Taxonomy" id="649639"/>
    <lineage>
        <taxon>Bacteria</taxon>
        <taxon>Bacillati</taxon>
        <taxon>Bacillota</taxon>
        <taxon>Bacilli</taxon>
        <taxon>Bacillales</taxon>
        <taxon>Bacillaceae</taxon>
        <taxon>Evansella</taxon>
    </lineage>
</organism>
<name>E6U139_EVAC2</name>
<dbReference type="RefSeq" id="WP_013489816.1">
    <property type="nucleotide sequence ID" value="NC_014829.1"/>
</dbReference>
<dbReference type="OrthoDB" id="2989999at2"/>
<gene>
    <name evidence="1" type="ordered locus">Bcell_3243</name>
</gene>
<dbReference type="STRING" id="649639.Bcell_3243"/>